<dbReference type="Proteomes" id="UP000030762">
    <property type="component" value="Unassembled WGS sequence"/>
</dbReference>
<comment type="similarity">
    <text evidence="2">Belongs to the SLC29A/ENT transporter (TC 2.A.57) family.</text>
</comment>
<keyword evidence="3" id="KW-0813">Transport</keyword>
<feature type="transmembrane region" description="Helical" evidence="7">
    <location>
        <begin position="268"/>
        <end position="296"/>
    </location>
</feature>
<keyword evidence="4 7" id="KW-0812">Transmembrane</keyword>
<evidence type="ECO:0000313" key="9">
    <source>
        <dbReference type="Proteomes" id="UP000030762"/>
    </source>
</evidence>
<dbReference type="PANTHER" id="PTHR10332">
    <property type="entry name" value="EQUILIBRATIVE NUCLEOSIDE TRANSPORTER"/>
    <property type="match status" value="1"/>
</dbReference>
<feature type="transmembrane region" description="Helical" evidence="7">
    <location>
        <begin position="136"/>
        <end position="160"/>
    </location>
</feature>
<dbReference type="OMA" id="PAVACLM"/>
<dbReference type="InParanoid" id="T0QKR7"/>
<feature type="transmembrane region" description="Helical" evidence="7">
    <location>
        <begin position="37"/>
        <end position="54"/>
    </location>
</feature>
<dbReference type="eggNOG" id="KOG1479">
    <property type="taxonomic scope" value="Eukaryota"/>
</dbReference>
<dbReference type="AlphaFoldDB" id="T0QKR7"/>
<feature type="transmembrane region" description="Helical" evidence="7">
    <location>
        <begin position="104"/>
        <end position="124"/>
    </location>
</feature>
<name>T0QKR7_SAPDV</name>
<accession>T0QKR7</accession>
<proteinExistence type="inferred from homology"/>
<evidence type="ECO:0000256" key="2">
    <source>
        <dbReference type="ARBA" id="ARBA00007965"/>
    </source>
</evidence>
<sequence length="449" mass="49074">MDASPKDANLLSVNDAETTKDELPAHVVEALATHRRFLWWSFLFLEASCLWGYYTFLSAQNYYQSRFASTSFNFAFLTTPVSTWPLFVGHFFQVVFGLDKKLGMWTRVCLGYAICILCALAIILQDTCDATPETGATIVLMSFGLVGLTNVLAEAALYALSSLFPDAAFTNAMMLGNGTSGVINVTLSTLFQLCIGGLDPAPADTAQIQKISFYIFFSVLIVVCVMAVCLFYNLLQLPAVACLMELNDAETARRQALRESFPVMWARLWRIATTIAVPVACQFLIFLCSLTAFPGIGISSGFQLAGAATWGGWYINGFLLSYNYGDFAGRLLAPFVYKYFTLASCLLWSIVRWGLFVLLLLGLPGGGLNPLYCMASAHDFNVFWQLFVNYLLGLSTGVLSTISFGLGPRLVAQEDRESAGAIMCLGLFLGISSGATIGWQVGEHHWLGA</sequence>
<feature type="transmembrane region" description="Helical" evidence="7">
    <location>
        <begin position="211"/>
        <end position="235"/>
    </location>
</feature>
<evidence type="ECO:0000256" key="1">
    <source>
        <dbReference type="ARBA" id="ARBA00004141"/>
    </source>
</evidence>
<dbReference type="GeneID" id="19947744"/>
<feature type="transmembrane region" description="Helical" evidence="7">
    <location>
        <begin position="419"/>
        <end position="441"/>
    </location>
</feature>
<dbReference type="GO" id="GO:0005886">
    <property type="term" value="C:plasma membrane"/>
    <property type="evidence" value="ECO:0007669"/>
    <property type="project" value="TreeGrafter"/>
</dbReference>
<dbReference type="InterPro" id="IPR002259">
    <property type="entry name" value="Eqnu_transpt"/>
</dbReference>
<organism evidence="8 9">
    <name type="scientific">Saprolegnia diclina (strain VS20)</name>
    <dbReference type="NCBI Taxonomy" id="1156394"/>
    <lineage>
        <taxon>Eukaryota</taxon>
        <taxon>Sar</taxon>
        <taxon>Stramenopiles</taxon>
        <taxon>Oomycota</taxon>
        <taxon>Saprolegniomycetes</taxon>
        <taxon>Saprolegniales</taxon>
        <taxon>Saprolegniaceae</taxon>
        <taxon>Saprolegnia</taxon>
    </lineage>
</organism>
<dbReference type="EMBL" id="JH767151">
    <property type="protein sequence ID" value="EQC35306.1"/>
    <property type="molecule type" value="Genomic_DNA"/>
</dbReference>
<dbReference type="VEuPathDB" id="FungiDB:SDRG_07017"/>
<evidence type="ECO:0000256" key="6">
    <source>
        <dbReference type="ARBA" id="ARBA00023136"/>
    </source>
</evidence>
<dbReference type="OrthoDB" id="1856718at2759"/>
<dbReference type="Pfam" id="PF01733">
    <property type="entry name" value="Nucleoside_tran"/>
    <property type="match status" value="1"/>
</dbReference>
<reference evidence="8 9" key="1">
    <citation type="submission" date="2012-04" db="EMBL/GenBank/DDBJ databases">
        <title>The Genome Sequence of Saprolegnia declina VS20.</title>
        <authorList>
            <consortium name="The Broad Institute Genome Sequencing Platform"/>
            <person name="Russ C."/>
            <person name="Nusbaum C."/>
            <person name="Tyler B."/>
            <person name="van West P."/>
            <person name="Dieguez-Uribeondo J."/>
            <person name="de Bruijn I."/>
            <person name="Tripathy S."/>
            <person name="Jiang R."/>
            <person name="Young S.K."/>
            <person name="Zeng Q."/>
            <person name="Gargeya S."/>
            <person name="Fitzgerald M."/>
            <person name="Haas B."/>
            <person name="Abouelleil A."/>
            <person name="Alvarado L."/>
            <person name="Arachchi H.M."/>
            <person name="Berlin A."/>
            <person name="Chapman S.B."/>
            <person name="Goldberg J."/>
            <person name="Griggs A."/>
            <person name="Gujja S."/>
            <person name="Hansen M."/>
            <person name="Howarth C."/>
            <person name="Imamovic A."/>
            <person name="Larimer J."/>
            <person name="McCowen C."/>
            <person name="Montmayeur A."/>
            <person name="Murphy C."/>
            <person name="Neiman D."/>
            <person name="Pearson M."/>
            <person name="Priest M."/>
            <person name="Roberts A."/>
            <person name="Saif S."/>
            <person name="Shea T."/>
            <person name="Sisk P."/>
            <person name="Sykes S."/>
            <person name="Wortman J."/>
            <person name="Nusbaum C."/>
            <person name="Birren B."/>
        </authorList>
    </citation>
    <scope>NUCLEOTIDE SEQUENCE [LARGE SCALE GENOMIC DNA]</scope>
    <source>
        <strain evidence="8 9">VS20</strain>
    </source>
</reference>
<evidence type="ECO:0000256" key="4">
    <source>
        <dbReference type="ARBA" id="ARBA00022692"/>
    </source>
</evidence>
<dbReference type="PANTHER" id="PTHR10332:SF10">
    <property type="entry name" value="EQUILIBRATIVE NUCLEOSIDE TRANSPORTER 4"/>
    <property type="match status" value="1"/>
</dbReference>
<keyword evidence="5 7" id="KW-1133">Transmembrane helix</keyword>
<keyword evidence="9" id="KW-1185">Reference proteome</keyword>
<evidence type="ECO:0000313" key="8">
    <source>
        <dbReference type="EMBL" id="EQC35306.1"/>
    </source>
</evidence>
<gene>
    <name evidence="8" type="ORF">SDRG_07017</name>
</gene>
<evidence type="ECO:0000256" key="3">
    <source>
        <dbReference type="ARBA" id="ARBA00022448"/>
    </source>
</evidence>
<evidence type="ECO:0000256" key="7">
    <source>
        <dbReference type="SAM" id="Phobius"/>
    </source>
</evidence>
<comment type="subcellular location">
    <subcellularLocation>
        <location evidence="1">Membrane</location>
        <topology evidence="1">Multi-pass membrane protein</topology>
    </subcellularLocation>
</comment>
<dbReference type="GO" id="GO:0005337">
    <property type="term" value="F:nucleoside transmembrane transporter activity"/>
    <property type="evidence" value="ECO:0007669"/>
    <property type="project" value="InterPro"/>
</dbReference>
<dbReference type="RefSeq" id="XP_008611056.1">
    <property type="nucleotide sequence ID" value="XM_008612834.1"/>
</dbReference>
<protein>
    <recommendedName>
        <fullName evidence="10">Solute carrier family 29 (Equilibrative nucleoside transporter), member 1/2/3</fullName>
    </recommendedName>
</protein>
<feature type="transmembrane region" description="Helical" evidence="7">
    <location>
        <begin position="383"/>
        <end position="407"/>
    </location>
</feature>
<feature type="transmembrane region" description="Helical" evidence="7">
    <location>
        <begin position="302"/>
        <end position="324"/>
    </location>
</feature>
<evidence type="ECO:0000256" key="5">
    <source>
        <dbReference type="ARBA" id="ARBA00022989"/>
    </source>
</evidence>
<evidence type="ECO:0008006" key="10">
    <source>
        <dbReference type="Google" id="ProtNLM"/>
    </source>
</evidence>
<feature type="transmembrane region" description="Helical" evidence="7">
    <location>
        <begin position="336"/>
        <end position="363"/>
    </location>
</feature>
<keyword evidence="6 7" id="KW-0472">Membrane</keyword>
<feature type="transmembrane region" description="Helical" evidence="7">
    <location>
        <begin position="74"/>
        <end position="92"/>
    </location>
</feature>